<comment type="domain">
    <text evidence="8">The C-terminus contains a calmodulin-binding domain, which binds calmodulin in a calcium-dependent fashion.</text>
</comment>
<keyword evidence="8" id="KW-0112">Calmodulin-binding</keyword>
<accession>A0A8X8XLI3</accession>
<keyword evidence="12" id="KW-1185">Reference proteome</keyword>
<keyword evidence="5 8" id="KW-1133">Transmembrane helix</keyword>
<reference evidence="11" key="2">
    <citation type="submission" date="2020-08" db="EMBL/GenBank/DDBJ databases">
        <title>Plant Genome Project.</title>
        <authorList>
            <person name="Zhang R.-G."/>
        </authorList>
    </citation>
    <scope>NUCLEOTIDE SEQUENCE</scope>
    <source>
        <strain evidence="11">Huo1</strain>
        <tissue evidence="11">Leaf</tissue>
    </source>
</reference>
<dbReference type="Proteomes" id="UP000298416">
    <property type="component" value="Unassembled WGS sequence"/>
</dbReference>
<keyword evidence="6 8" id="KW-0472">Membrane</keyword>
<feature type="transmembrane region" description="Helical" evidence="10">
    <location>
        <begin position="263"/>
        <end position="285"/>
    </location>
</feature>
<evidence type="ECO:0000313" key="12">
    <source>
        <dbReference type="Proteomes" id="UP000298416"/>
    </source>
</evidence>
<organism evidence="11">
    <name type="scientific">Salvia splendens</name>
    <name type="common">Scarlet sage</name>
    <dbReference type="NCBI Taxonomy" id="180675"/>
    <lineage>
        <taxon>Eukaryota</taxon>
        <taxon>Viridiplantae</taxon>
        <taxon>Streptophyta</taxon>
        <taxon>Embryophyta</taxon>
        <taxon>Tracheophyta</taxon>
        <taxon>Spermatophyta</taxon>
        <taxon>Magnoliopsida</taxon>
        <taxon>eudicotyledons</taxon>
        <taxon>Gunneridae</taxon>
        <taxon>Pentapetalae</taxon>
        <taxon>asterids</taxon>
        <taxon>lamiids</taxon>
        <taxon>Lamiales</taxon>
        <taxon>Lamiaceae</taxon>
        <taxon>Nepetoideae</taxon>
        <taxon>Mentheae</taxon>
        <taxon>Salviinae</taxon>
        <taxon>Salvia</taxon>
        <taxon>Salvia subgen. Calosphace</taxon>
        <taxon>core Calosphace</taxon>
    </lineage>
</organism>
<keyword evidence="4 8" id="KW-0611">Plant defense</keyword>
<keyword evidence="3 8" id="KW-0812">Transmembrane</keyword>
<reference evidence="11" key="1">
    <citation type="submission" date="2018-01" db="EMBL/GenBank/DDBJ databases">
        <authorList>
            <person name="Mao J.F."/>
        </authorList>
    </citation>
    <scope>NUCLEOTIDE SEQUENCE</scope>
    <source>
        <strain evidence="11">Huo1</strain>
        <tissue evidence="11">Leaf</tissue>
    </source>
</reference>
<feature type="transmembrane region" description="Helical" evidence="10">
    <location>
        <begin position="384"/>
        <end position="407"/>
    </location>
</feature>
<gene>
    <name evidence="8" type="primary">MLO</name>
    <name evidence="11" type="ORF">SASPL_124058</name>
</gene>
<comment type="caution">
    <text evidence="11">The sequence shown here is derived from an EMBL/GenBank/DDBJ whole genome shotgun (WGS) entry which is preliminary data.</text>
</comment>
<evidence type="ECO:0000256" key="7">
    <source>
        <dbReference type="ARBA" id="ARBA00023265"/>
    </source>
</evidence>
<dbReference type="PANTHER" id="PTHR31942">
    <property type="entry name" value="MLO-LIKE PROTEIN 1"/>
    <property type="match status" value="1"/>
</dbReference>
<evidence type="ECO:0000256" key="5">
    <source>
        <dbReference type="ARBA" id="ARBA00022989"/>
    </source>
</evidence>
<evidence type="ECO:0000256" key="2">
    <source>
        <dbReference type="ARBA" id="ARBA00006574"/>
    </source>
</evidence>
<comment type="similarity">
    <text evidence="2 8">Belongs to the MLO family.</text>
</comment>
<name>A0A8X8XLI3_SALSN</name>
<dbReference type="GO" id="GO:0005516">
    <property type="term" value="F:calmodulin binding"/>
    <property type="evidence" value="ECO:0007669"/>
    <property type="project" value="UniProtKB-KW"/>
</dbReference>
<dbReference type="GO" id="GO:0006952">
    <property type="term" value="P:defense response"/>
    <property type="evidence" value="ECO:0007669"/>
    <property type="project" value="UniProtKB-KW"/>
</dbReference>
<comment type="subcellular location">
    <subcellularLocation>
        <location evidence="1 8">Membrane</location>
        <topology evidence="1 8">Multi-pass membrane protein</topology>
    </subcellularLocation>
</comment>
<evidence type="ECO:0000256" key="3">
    <source>
        <dbReference type="ARBA" id="ARBA00022692"/>
    </source>
</evidence>
<keyword evidence="7 8" id="KW-0568">Pathogenesis-related protein</keyword>
<feature type="region of interest" description="Disordered" evidence="9">
    <location>
        <begin position="603"/>
        <end position="626"/>
    </location>
</feature>
<evidence type="ECO:0000313" key="11">
    <source>
        <dbReference type="EMBL" id="KAG6416625.1"/>
    </source>
</evidence>
<sequence>MRRLRSEQAAALSTAVLKNICDGEMAGESDGEESASLERTPTWAVATVCFLLISISILLEHGLHLLAKYLGRKRRKSLLGALNKIKSGSCLFLFMNPDTRGYRYILYDSFGESLSEHKESFPTSLRLTSLRLSIKKDFFLSKFKAQDPLTNDSTISQRQLAESRETVKNDNADLLLLGFISFSLVMLEKPIATICIPRSAVESFLPCKSLTTDEDEEPKCEENVLTSSPSLLSLIRVIMIEDGCRMQGKMSLMSRGGVQELQVLIFFLAFFHVLSTLLTFTLGAAKMKRWEHWEAETRTLEYQFSNDPRRFQFIHQTSFGRRHLRYWSQYRLLRLPVNFLRQFFRSVYQVDYLTLRHGFITAHFSEGNSFDFQKYIKRALEKDFEVAVGMRLWIWVFSVLFIFFNAYVFRNYVWLPFIPLVMLLIAGTKLQGIITKMCLDTSDKSHVIQGTLLVRPSDHFFWFDRPRFLLHLMHLLLFQNSFQLAFFAWSWYKFGLRSCFHRKNEDIVIKIAMGVLIPILCGYVTLPLYALVTQMGTSMGNSVFPEKVVGGLKRWCAKARRNLAARRGDLTSRSLDASVESSPSFANLDASLPLDLDYTSDDDGIERSDHHHQQLGSFHGIEPSRV</sequence>
<comment type="function">
    <text evidence="8">May be involved in modulation of pathogen defense and leaf cell death.</text>
</comment>
<dbReference type="AlphaFoldDB" id="A0A8X8XLI3"/>
<dbReference type="GO" id="GO:0016020">
    <property type="term" value="C:membrane"/>
    <property type="evidence" value="ECO:0007669"/>
    <property type="project" value="UniProtKB-SubCell"/>
</dbReference>
<feature type="transmembrane region" description="Helical" evidence="10">
    <location>
        <begin position="413"/>
        <end position="434"/>
    </location>
</feature>
<protein>
    <recommendedName>
        <fullName evidence="8">MLO-like protein</fullName>
    </recommendedName>
</protein>
<evidence type="ECO:0000256" key="10">
    <source>
        <dbReference type="SAM" id="Phobius"/>
    </source>
</evidence>
<feature type="transmembrane region" description="Helical" evidence="10">
    <location>
        <begin position="43"/>
        <end position="67"/>
    </location>
</feature>
<feature type="transmembrane region" description="Helical" evidence="10">
    <location>
        <begin position="511"/>
        <end position="532"/>
    </location>
</feature>
<evidence type="ECO:0000256" key="4">
    <source>
        <dbReference type="ARBA" id="ARBA00022821"/>
    </source>
</evidence>
<proteinExistence type="inferred from homology"/>
<evidence type="ECO:0000256" key="9">
    <source>
        <dbReference type="SAM" id="MobiDB-lite"/>
    </source>
</evidence>
<evidence type="ECO:0000256" key="1">
    <source>
        <dbReference type="ARBA" id="ARBA00004141"/>
    </source>
</evidence>
<feature type="transmembrane region" description="Helical" evidence="10">
    <location>
        <begin position="468"/>
        <end position="491"/>
    </location>
</feature>
<dbReference type="Pfam" id="PF03094">
    <property type="entry name" value="Mlo"/>
    <property type="match status" value="2"/>
</dbReference>
<dbReference type="PANTHER" id="PTHR31942:SF72">
    <property type="entry name" value="MLO-LIKE PROTEIN"/>
    <property type="match status" value="1"/>
</dbReference>
<dbReference type="EMBL" id="PNBA02000008">
    <property type="protein sequence ID" value="KAG6416625.1"/>
    <property type="molecule type" value="Genomic_DNA"/>
</dbReference>
<evidence type="ECO:0000256" key="8">
    <source>
        <dbReference type="RuleBase" id="RU280816"/>
    </source>
</evidence>
<evidence type="ECO:0000256" key="6">
    <source>
        <dbReference type="ARBA" id="ARBA00023136"/>
    </source>
</evidence>
<dbReference type="InterPro" id="IPR004326">
    <property type="entry name" value="Mlo"/>
</dbReference>